<accession>A0AAQ3UAA2</accession>
<protein>
    <submittedName>
        <fullName evidence="1">Uncharacterized protein</fullName>
    </submittedName>
</protein>
<proteinExistence type="predicted"/>
<name>A0AAQ3UAA2_PASNO</name>
<evidence type="ECO:0000313" key="2">
    <source>
        <dbReference type="Proteomes" id="UP001341281"/>
    </source>
</evidence>
<dbReference type="AlphaFoldDB" id="A0AAQ3UAA2"/>
<evidence type="ECO:0000313" key="1">
    <source>
        <dbReference type="EMBL" id="WVZ88021.1"/>
    </source>
</evidence>
<keyword evidence="2" id="KW-1185">Reference proteome</keyword>
<dbReference type="EMBL" id="CP144752">
    <property type="protein sequence ID" value="WVZ88021.1"/>
    <property type="molecule type" value="Genomic_DNA"/>
</dbReference>
<reference evidence="1 2" key="1">
    <citation type="submission" date="2024-02" db="EMBL/GenBank/DDBJ databases">
        <title>High-quality chromosome-scale genome assembly of Pensacola bahiagrass (Paspalum notatum Flugge var. saurae).</title>
        <authorList>
            <person name="Vega J.M."/>
            <person name="Podio M."/>
            <person name="Orjuela J."/>
            <person name="Siena L.A."/>
            <person name="Pessino S.C."/>
            <person name="Combes M.C."/>
            <person name="Mariac C."/>
            <person name="Albertini E."/>
            <person name="Pupilli F."/>
            <person name="Ortiz J.P.A."/>
            <person name="Leblanc O."/>
        </authorList>
    </citation>
    <scope>NUCLEOTIDE SEQUENCE [LARGE SCALE GENOMIC DNA]</scope>
    <source>
        <strain evidence="1">R1</strain>
        <tissue evidence="1">Leaf</tissue>
    </source>
</reference>
<gene>
    <name evidence="1" type="ORF">U9M48_034583</name>
</gene>
<organism evidence="1 2">
    <name type="scientific">Paspalum notatum var. saurae</name>
    <dbReference type="NCBI Taxonomy" id="547442"/>
    <lineage>
        <taxon>Eukaryota</taxon>
        <taxon>Viridiplantae</taxon>
        <taxon>Streptophyta</taxon>
        <taxon>Embryophyta</taxon>
        <taxon>Tracheophyta</taxon>
        <taxon>Spermatophyta</taxon>
        <taxon>Magnoliopsida</taxon>
        <taxon>Liliopsida</taxon>
        <taxon>Poales</taxon>
        <taxon>Poaceae</taxon>
        <taxon>PACMAD clade</taxon>
        <taxon>Panicoideae</taxon>
        <taxon>Andropogonodae</taxon>
        <taxon>Paspaleae</taxon>
        <taxon>Paspalinae</taxon>
        <taxon>Paspalum</taxon>
    </lineage>
</organism>
<sequence>MEIQDEISKIEQLMDNVRQNEPPYELPSLPPHDKDPGLTAGLRLQPLKMKYFVPCAVHGHVTKAKQVLKQINKPLHDSLFTADMTEEEVLKSVLELAQDYQKEDYQKESVVGNKELNSAMLSKQILSLISFVDLEDKKRLLLPDATNQDDQKKLLQRLKRVKGKLKKLDKVQTLIGANFVDFRRLA</sequence>
<dbReference type="Proteomes" id="UP001341281">
    <property type="component" value="Chromosome 08"/>
</dbReference>